<protein>
    <submittedName>
        <fullName evidence="1">Uncharacterized protein</fullName>
    </submittedName>
</protein>
<dbReference type="GeneID" id="68095605"/>
<name>A0AA88GUF6_NAELO</name>
<reference evidence="1 2" key="1">
    <citation type="journal article" date="2018" name="BMC Genomics">
        <title>The genome of Naegleria lovaniensis, the basis for a comparative approach to unravel pathogenicity factors of the human pathogenic amoeba N. fowleri.</title>
        <authorList>
            <person name="Liechti N."/>
            <person name="Schurch N."/>
            <person name="Bruggmann R."/>
            <person name="Wittwer M."/>
        </authorList>
    </citation>
    <scope>NUCLEOTIDE SEQUENCE [LARGE SCALE GENOMIC DNA]</scope>
    <source>
        <strain evidence="1 2">ATCC 30569</strain>
    </source>
</reference>
<evidence type="ECO:0000313" key="2">
    <source>
        <dbReference type="Proteomes" id="UP000816034"/>
    </source>
</evidence>
<evidence type="ECO:0000313" key="1">
    <source>
        <dbReference type="EMBL" id="KAG2386001.1"/>
    </source>
</evidence>
<dbReference type="RefSeq" id="XP_044549994.1">
    <property type="nucleotide sequence ID" value="XM_044692647.1"/>
</dbReference>
<dbReference type="EMBL" id="PYSW02000017">
    <property type="protein sequence ID" value="KAG2386001.1"/>
    <property type="molecule type" value="Genomic_DNA"/>
</dbReference>
<gene>
    <name evidence="1" type="ORF">C9374_003150</name>
</gene>
<comment type="caution">
    <text evidence="1">The sequence shown here is derived from an EMBL/GenBank/DDBJ whole genome shotgun (WGS) entry which is preliminary data.</text>
</comment>
<organism evidence="1 2">
    <name type="scientific">Naegleria lovaniensis</name>
    <name type="common">Amoeba</name>
    <dbReference type="NCBI Taxonomy" id="51637"/>
    <lineage>
        <taxon>Eukaryota</taxon>
        <taxon>Discoba</taxon>
        <taxon>Heterolobosea</taxon>
        <taxon>Tetramitia</taxon>
        <taxon>Eutetramitia</taxon>
        <taxon>Vahlkampfiidae</taxon>
        <taxon>Naegleria</taxon>
    </lineage>
</organism>
<sequence length="158" mass="17806">MNSNVIQKDIVEVIANLQNHWNILEEELIEINKDIQYMTHCLKKYGESFRIPLGHLQDLKVYKKNAMRDIIATMESFSTNLNGGRVLSNTLSQHIATSDFVNSVGRSWSTSSSLVNPQAQYAGMVSRGEVVTMTTKKKPNTPVHYKLITKKPQGQATL</sequence>
<dbReference type="Proteomes" id="UP000816034">
    <property type="component" value="Unassembled WGS sequence"/>
</dbReference>
<dbReference type="AlphaFoldDB" id="A0AA88GUF6"/>
<keyword evidence="2" id="KW-1185">Reference proteome</keyword>
<accession>A0AA88GUF6</accession>
<proteinExistence type="predicted"/>